<reference evidence="2" key="1">
    <citation type="submission" date="2021-01" db="EMBL/GenBank/DDBJ databases">
        <authorList>
            <consortium name="Genoscope - CEA"/>
            <person name="William W."/>
        </authorList>
    </citation>
    <scope>NUCLEOTIDE SEQUENCE</scope>
</reference>
<dbReference type="Proteomes" id="UP000688137">
    <property type="component" value="Unassembled WGS sequence"/>
</dbReference>
<dbReference type="AlphaFoldDB" id="A0A8S1PRR7"/>
<sequence length="423" mass="49692">MSSIQRQPRSRIFESDSSRPSDRPITPSQQQQSTNQKLRHLTYNTQLTVPIVQCHYHPDQFIQNFCKHLDCLLPLCPACVNIHQEDHNNQQYAPTFDHLSTCLAEQYNKIVDICNLLSDDIQNVTELKTIINEHHKTQKNKFNEAKEKLYKSIDNYLQTLENTINTQSQKQIDYLINQINQFHRLSYERWNHLQTRLQKLNTDKCLKTLIKCYKQSKPEDIYSQQHELSLQFTDQIKAQLNQIQINPSSLQIVMDQLHLYIQIVNENQNQTSPQQIRKSQRPNSQQHTVSTSPIDLRIKGYPIQQRYVIPKNKVELQIPQIQQGFLPSQGGINYYNQAILPLNIQQKQLNNIPVLPFRPQISVKQMINQTPQINPLQPIIQTQENKKGEVIDLKSSRIPLRMTEQYQNRIFNENDFSPKLNIT</sequence>
<feature type="compositionally biased region" description="Polar residues" evidence="1">
    <location>
        <begin position="26"/>
        <end position="38"/>
    </location>
</feature>
<name>A0A8S1PRR7_PARPR</name>
<dbReference type="OMA" id="NIHQEDH"/>
<gene>
    <name evidence="2" type="ORF">PPRIM_AZ9-3.1.T1270019</name>
</gene>
<dbReference type="EMBL" id="CAJJDM010000130">
    <property type="protein sequence ID" value="CAD8105333.1"/>
    <property type="molecule type" value="Genomic_DNA"/>
</dbReference>
<evidence type="ECO:0000313" key="3">
    <source>
        <dbReference type="Proteomes" id="UP000688137"/>
    </source>
</evidence>
<evidence type="ECO:0000313" key="2">
    <source>
        <dbReference type="EMBL" id="CAD8105333.1"/>
    </source>
</evidence>
<protein>
    <submittedName>
        <fullName evidence="2">Uncharacterized protein</fullName>
    </submittedName>
</protein>
<feature type="compositionally biased region" description="Basic and acidic residues" evidence="1">
    <location>
        <begin position="11"/>
        <end position="22"/>
    </location>
</feature>
<proteinExistence type="predicted"/>
<comment type="caution">
    <text evidence="2">The sequence shown here is derived from an EMBL/GenBank/DDBJ whole genome shotgun (WGS) entry which is preliminary data.</text>
</comment>
<keyword evidence="3" id="KW-1185">Reference proteome</keyword>
<accession>A0A8S1PRR7</accession>
<feature type="region of interest" description="Disordered" evidence="1">
    <location>
        <begin position="270"/>
        <end position="291"/>
    </location>
</feature>
<feature type="region of interest" description="Disordered" evidence="1">
    <location>
        <begin position="1"/>
        <end position="38"/>
    </location>
</feature>
<organism evidence="2 3">
    <name type="scientific">Paramecium primaurelia</name>
    <dbReference type="NCBI Taxonomy" id="5886"/>
    <lineage>
        <taxon>Eukaryota</taxon>
        <taxon>Sar</taxon>
        <taxon>Alveolata</taxon>
        <taxon>Ciliophora</taxon>
        <taxon>Intramacronucleata</taxon>
        <taxon>Oligohymenophorea</taxon>
        <taxon>Peniculida</taxon>
        <taxon>Parameciidae</taxon>
        <taxon>Paramecium</taxon>
    </lineage>
</organism>
<evidence type="ECO:0000256" key="1">
    <source>
        <dbReference type="SAM" id="MobiDB-lite"/>
    </source>
</evidence>